<dbReference type="InterPro" id="IPR004408">
    <property type="entry name" value="Biotin_CoA_COase_ligase"/>
</dbReference>
<dbReference type="SUPFAM" id="SSF55681">
    <property type="entry name" value="Class II aaRS and biotin synthetases"/>
    <property type="match status" value="1"/>
</dbReference>
<dbReference type="PANTHER" id="PTHR12835:SF5">
    <property type="entry name" value="BIOTIN--PROTEIN LIGASE"/>
    <property type="match status" value="1"/>
</dbReference>
<dbReference type="HOGENOM" id="CLU_051096_3_0_2"/>
<reference evidence="5 6" key="1">
    <citation type="journal article" date="2011" name="J. Bacteriol.">
        <title>Complete genome sequence of the obligate piezophilic hyperthermophilic archaeon Pyrococcus yayanosii CH1.</title>
        <authorList>
            <person name="Jun X."/>
            <person name="Lupeng L."/>
            <person name="Minjuan X."/>
            <person name="Oger P."/>
            <person name="Fengping W."/>
            <person name="Jebbar M."/>
            <person name="Xiang X."/>
        </authorList>
    </citation>
    <scope>NUCLEOTIDE SEQUENCE [LARGE SCALE GENOMIC DNA]</scope>
    <source>
        <strain evidence="6">CH1 / JCM 16557</strain>
    </source>
</reference>
<dbReference type="InterPro" id="IPR003142">
    <property type="entry name" value="BPL_C"/>
</dbReference>
<dbReference type="AlphaFoldDB" id="F8AG49"/>
<dbReference type="NCBIfam" id="NF006206">
    <property type="entry name" value="PRK08330.1"/>
    <property type="match status" value="1"/>
</dbReference>
<dbReference type="Gene3D" id="2.30.30.100">
    <property type="match status" value="1"/>
</dbReference>
<evidence type="ECO:0000313" key="5">
    <source>
        <dbReference type="EMBL" id="AEH25107.1"/>
    </source>
</evidence>
<sequence>MKEFINLAVEIRRVKIMLSLQTSIVGRKVIYLREVESTNDLAKLLALHEDEGTVIVADRQTRGRGRIGRRWESPEGGVWMSVILRPPLVLEDLPKVVFMGAVAVVETLEKFGIPGKVKWPNDVLVEGRKIAGILAEGKAGTVVLGIGLNVNNPVPEGAISMKDVLGSNVPLVDVFRTLIARLDEAYSLLKERPASIVEKAKSRMILGVPVIVVGEDIEGIAEDIDEFGRLIVRKPSGEVVKVVYGDLSIRFAQR</sequence>
<dbReference type="eggNOG" id="arCOG01940">
    <property type="taxonomic scope" value="Archaea"/>
</dbReference>
<name>F8AG49_PYRYC</name>
<dbReference type="Proteomes" id="UP000008386">
    <property type="component" value="Chromosome"/>
</dbReference>
<feature type="domain" description="BPL/LPL catalytic" evidence="4">
    <location>
        <begin position="14"/>
        <end position="193"/>
    </location>
</feature>
<dbReference type="InterPro" id="IPR004143">
    <property type="entry name" value="BPL_LPL_catalytic"/>
</dbReference>
<keyword evidence="6" id="KW-1185">Reference proteome</keyword>
<dbReference type="InterPro" id="IPR045864">
    <property type="entry name" value="aa-tRNA-synth_II/BPL/LPL"/>
</dbReference>
<dbReference type="InterPro" id="IPR008988">
    <property type="entry name" value="Transcriptional_repressor_C"/>
</dbReference>
<keyword evidence="3" id="KW-0067">ATP-binding</keyword>
<accession>F8AG49</accession>
<dbReference type="STRING" id="529709.PYCH_14370"/>
<dbReference type="GO" id="GO:0004077">
    <property type="term" value="F:biotin--[biotin carboxyl-carrier protein] ligase activity"/>
    <property type="evidence" value="ECO:0007669"/>
    <property type="project" value="InterPro"/>
</dbReference>
<proteinExistence type="predicted"/>
<dbReference type="Gene3D" id="3.30.930.10">
    <property type="entry name" value="Bira Bifunctional Protein, Domain 2"/>
    <property type="match status" value="1"/>
</dbReference>
<evidence type="ECO:0000256" key="1">
    <source>
        <dbReference type="ARBA" id="ARBA00022598"/>
    </source>
</evidence>
<dbReference type="CDD" id="cd16442">
    <property type="entry name" value="BPL"/>
    <property type="match status" value="1"/>
</dbReference>
<dbReference type="Pfam" id="PF03099">
    <property type="entry name" value="BPL_LplA_LipB"/>
    <property type="match status" value="1"/>
</dbReference>
<evidence type="ECO:0000256" key="2">
    <source>
        <dbReference type="ARBA" id="ARBA00022741"/>
    </source>
</evidence>
<dbReference type="GO" id="GO:0005524">
    <property type="term" value="F:ATP binding"/>
    <property type="evidence" value="ECO:0007669"/>
    <property type="project" value="UniProtKB-KW"/>
</dbReference>
<keyword evidence="2" id="KW-0547">Nucleotide-binding</keyword>
<dbReference type="KEGG" id="pya:PYCH_14370"/>
<dbReference type="GO" id="GO:0005737">
    <property type="term" value="C:cytoplasm"/>
    <property type="evidence" value="ECO:0007669"/>
    <property type="project" value="TreeGrafter"/>
</dbReference>
<gene>
    <name evidence="5" type="ordered locus">PYCH_14370</name>
</gene>
<organism evidence="5 6">
    <name type="scientific">Pyrococcus yayanosii (strain CH1 / JCM 16557)</name>
    <dbReference type="NCBI Taxonomy" id="529709"/>
    <lineage>
        <taxon>Archaea</taxon>
        <taxon>Methanobacteriati</taxon>
        <taxon>Methanobacteriota</taxon>
        <taxon>Thermococci</taxon>
        <taxon>Thermococcales</taxon>
        <taxon>Thermococcaceae</taxon>
        <taxon>Pyrococcus</taxon>
    </lineage>
</organism>
<evidence type="ECO:0000313" key="6">
    <source>
        <dbReference type="Proteomes" id="UP000008386"/>
    </source>
</evidence>
<dbReference type="NCBIfam" id="TIGR00121">
    <property type="entry name" value="birA_ligase"/>
    <property type="match status" value="1"/>
</dbReference>
<dbReference type="EMBL" id="CP002779">
    <property type="protein sequence ID" value="AEH25107.1"/>
    <property type="molecule type" value="Genomic_DNA"/>
</dbReference>
<keyword evidence="1 5" id="KW-0436">Ligase</keyword>
<dbReference type="PROSITE" id="PS51733">
    <property type="entry name" value="BPL_LPL_CATALYTIC"/>
    <property type="match status" value="1"/>
</dbReference>
<protein>
    <submittedName>
        <fullName evidence="5">Biotin-protein ligase</fullName>
    </submittedName>
</protein>
<evidence type="ECO:0000256" key="3">
    <source>
        <dbReference type="ARBA" id="ARBA00022840"/>
    </source>
</evidence>
<evidence type="ECO:0000259" key="4">
    <source>
        <dbReference type="PROSITE" id="PS51733"/>
    </source>
</evidence>
<dbReference type="Pfam" id="PF02237">
    <property type="entry name" value="BPL_C"/>
    <property type="match status" value="1"/>
</dbReference>
<dbReference type="SUPFAM" id="SSF50037">
    <property type="entry name" value="C-terminal domain of transcriptional repressors"/>
    <property type="match status" value="1"/>
</dbReference>
<dbReference type="PANTHER" id="PTHR12835">
    <property type="entry name" value="BIOTIN PROTEIN LIGASE"/>
    <property type="match status" value="1"/>
</dbReference>